<dbReference type="Proteomes" id="UP001550535">
    <property type="component" value="Unassembled WGS sequence"/>
</dbReference>
<keyword evidence="3" id="KW-1185">Reference proteome</keyword>
<gene>
    <name evidence="2" type="ORF">ABZ507_11925</name>
</gene>
<evidence type="ECO:0000313" key="3">
    <source>
        <dbReference type="Proteomes" id="UP001550535"/>
    </source>
</evidence>
<feature type="compositionally biased region" description="Basic and acidic residues" evidence="1">
    <location>
        <begin position="196"/>
        <end position="230"/>
    </location>
</feature>
<feature type="region of interest" description="Disordered" evidence="1">
    <location>
        <begin position="196"/>
        <end position="318"/>
    </location>
</feature>
<reference evidence="2 3" key="1">
    <citation type="submission" date="2024-06" db="EMBL/GenBank/DDBJ databases">
        <title>The Natural Products Discovery Center: Release of the First 8490 Sequenced Strains for Exploring Actinobacteria Biosynthetic Diversity.</title>
        <authorList>
            <person name="Kalkreuter E."/>
            <person name="Kautsar S.A."/>
            <person name="Yang D."/>
            <person name="Bader C.D."/>
            <person name="Teijaro C.N."/>
            <person name="Fluegel L."/>
            <person name="Davis C.M."/>
            <person name="Simpson J.R."/>
            <person name="Lauterbach L."/>
            <person name="Steele A.D."/>
            <person name="Gui C."/>
            <person name="Meng S."/>
            <person name="Li G."/>
            <person name="Viehrig K."/>
            <person name="Ye F."/>
            <person name="Su P."/>
            <person name="Kiefer A.F."/>
            <person name="Nichols A."/>
            <person name="Cepeda A.J."/>
            <person name="Yan W."/>
            <person name="Fan B."/>
            <person name="Jiang Y."/>
            <person name="Adhikari A."/>
            <person name="Zheng C.-J."/>
            <person name="Schuster L."/>
            <person name="Cowan T.M."/>
            <person name="Smanski M.J."/>
            <person name="Chevrette M.G."/>
            <person name="De Carvalho L.P.S."/>
            <person name="Shen B."/>
        </authorList>
    </citation>
    <scope>NUCLEOTIDE SEQUENCE [LARGE SCALE GENOMIC DNA]</scope>
    <source>
        <strain evidence="2 3">NPDC019434</strain>
    </source>
</reference>
<evidence type="ECO:0000313" key="2">
    <source>
        <dbReference type="EMBL" id="MEU2122515.1"/>
    </source>
</evidence>
<comment type="caution">
    <text evidence="2">The sequence shown here is derived from an EMBL/GenBank/DDBJ whole genome shotgun (WGS) entry which is preliminary data.</text>
</comment>
<dbReference type="RefSeq" id="WP_157115102.1">
    <property type="nucleotide sequence ID" value="NZ_JBEYBR010000024.1"/>
</dbReference>
<organism evidence="2 3">
    <name type="scientific">Nocardia niwae</name>
    <dbReference type="NCBI Taxonomy" id="626084"/>
    <lineage>
        <taxon>Bacteria</taxon>
        <taxon>Bacillati</taxon>
        <taxon>Actinomycetota</taxon>
        <taxon>Actinomycetes</taxon>
        <taxon>Mycobacteriales</taxon>
        <taxon>Nocardiaceae</taxon>
        <taxon>Nocardia</taxon>
    </lineage>
</organism>
<feature type="compositionally biased region" description="Basic and acidic residues" evidence="1">
    <location>
        <begin position="306"/>
        <end position="318"/>
    </location>
</feature>
<proteinExistence type="predicted"/>
<dbReference type="EMBL" id="JBEYBR010000024">
    <property type="protein sequence ID" value="MEU2122515.1"/>
    <property type="molecule type" value="Genomic_DNA"/>
</dbReference>
<feature type="region of interest" description="Disordered" evidence="1">
    <location>
        <begin position="55"/>
        <end position="78"/>
    </location>
</feature>
<sequence>MPDEYDRIREQFDNPARGRIFENGIEHLFHDRQNGYVQQPDRYNTSLGPRHYDKARADEQGRIHAIEDKSGRTGSKNDLRELQKDRELLAKREIESLLIRTVAGEQMSPIYQKLLSALKQEFGNRVIHQELTREQARAAFAKGLGREKNARQLELKTRYELNRANRARQRLPKIREIIRARERVAGFRKVQQFREAAERGRAEAPQRAEHARQVQEPRERPTADTGERAARQAAEARAAAEKQRATVEKERAAAEQERAEQLARLRAQGMPPEVVKILGLGQAEPPSAAVRKPPGHAPPITRGHWHSQDRSRGIERNR</sequence>
<feature type="compositionally biased region" description="Basic and acidic residues" evidence="1">
    <location>
        <begin position="238"/>
        <end position="263"/>
    </location>
</feature>
<name>A0ABV2X9G4_9NOCA</name>
<protein>
    <submittedName>
        <fullName evidence="2">Uncharacterized protein</fullName>
    </submittedName>
</protein>
<accession>A0ABV2X9G4</accession>
<evidence type="ECO:0000256" key="1">
    <source>
        <dbReference type="SAM" id="MobiDB-lite"/>
    </source>
</evidence>